<protein>
    <recommendedName>
        <fullName evidence="10">YhhN domain-containing protein</fullName>
    </recommendedName>
</protein>
<dbReference type="Pfam" id="PF07947">
    <property type="entry name" value="YhhN"/>
    <property type="match status" value="1"/>
</dbReference>
<keyword evidence="4 7" id="KW-1133">Transmembrane helix</keyword>
<dbReference type="STRING" id="1447883.A0A2B7YIG8"/>
<evidence type="ECO:0000256" key="7">
    <source>
        <dbReference type="SAM" id="Phobius"/>
    </source>
</evidence>
<evidence type="ECO:0000313" key="9">
    <source>
        <dbReference type="Proteomes" id="UP000224634"/>
    </source>
</evidence>
<evidence type="ECO:0000256" key="4">
    <source>
        <dbReference type="ARBA" id="ARBA00022989"/>
    </source>
</evidence>
<evidence type="ECO:0000256" key="5">
    <source>
        <dbReference type="ARBA" id="ARBA00023136"/>
    </source>
</evidence>
<dbReference type="AlphaFoldDB" id="A0A2B7YIG8"/>
<dbReference type="GO" id="GO:0016020">
    <property type="term" value="C:membrane"/>
    <property type="evidence" value="ECO:0007669"/>
    <property type="project" value="UniProtKB-SubCell"/>
</dbReference>
<evidence type="ECO:0008006" key="10">
    <source>
        <dbReference type="Google" id="ProtNLM"/>
    </source>
</evidence>
<keyword evidence="5 7" id="KW-0472">Membrane</keyword>
<dbReference type="OrthoDB" id="2133758at2759"/>
<comment type="caution">
    <text evidence="8">The sequence shown here is derived from an EMBL/GenBank/DDBJ whole genome shotgun (WGS) entry which is preliminary data.</text>
</comment>
<feature type="transmembrane region" description="Helical" evidence="7">
    <location>
        <begin position="266"/>
        <end position="287"/>
    </location>
</feature>
<feature type="transmembrane region" description="Helical" evidence="7">
    <location>
        <begin position="197"/>
        <end position="216"/>
    </location>
</feature>
<dbReference type="PANTHER" id="PTHR31885">
    <property type="entry name" value="GH04784P"/>
    <property type="match status" value="1"/>
</dbReference>
<accession>A0A2B7YIG8</accession>
<dbReference type="PANTHER" id="PTHR31885:SF6">
    <property type="entry name" value="GH04784P"/>
    <property type="match status" value="1"/>
</dbReference>
<evidence type="ECO:0000256" key="2">
    <source>
        <dbReference type="ARBA" id="ARBA00007375"/>
    </source>
</evidence>
<evidence type="ECO:0000256" key="3">
    <source>
        <dbReference type="ARBA" id="ARBA00022692"/>
    </source>
</evidence>
<dbReference type="EMBL" id="PDNA01000018">
    <property type="protein sequence ID" value="PGH23894.1"/>
    <property type="molecule type" value="Genomic_DNA"/>
</dbReference>
<dbReference type="InterPro" id="IPR012506">
    <property type="entry name" value="TMEM86B-like"/>
</dbReference>
<feature type="transmembrane region" description="Helical" evidence="7">
    <location>
        <begin position="63"/>
        <end position="84"/>
    </location>
</feature>
<feature type="transmembrane region" description="Helical" evidence="7">
    <location>
        <begin position="122"/>
        <end position="141"/>
    </location>
</feature>
<reference evidence="8 9" key="1">
    <citation type="submission" date="2017-10" db="EMBL/GenBank/DDBJ databases">
        <title>Comparative genomics in systemic dimorphic fungi from Ajellomycetaceae.</title>
        <authorList>
            <person name="Munoz J.F."/>
            <person name="Mcewen J.G."/>
            <person name="Clay O.K."/>
            <person name="Cuomo C.A."/>
        </authorList>
    </citation>
    <scope>NUCLEOTIDE SEQUENCE [LARGE SCALE GENOMIC DNA]</scope>
    <source>
        <strain evidence="8 9">UAMH7299</strain>
    </source>
</reference>
<keyword evidence="9" id="KW-1185">Reference proteome</keyword>
<keyword evidence="3 7" id="KW-0812">Transmembrane</keyword>
<feature type="region of interest" description="Disordered" evidence="6">
    <location>
        <begin position="92"/>
        <end position="111"/>
    </location>
</feature>
<proteinExistence type="inferred from homology"/>
<sequence>MASLMSIGLPPKPAACLLSASLPLLVLSESRSSHTGHFFFKTVSSLAFLGGPLLRASQSHSPYAIRMAAGFVFSLIGDILLVPARKDYYAETDSTGQTDNNNNSDKPTEQNVSSTYKISKSFRLGVVAFAAAHAAYVLAFLSDAESISWPKFVTTLVANTVLSKFLGVIYPSENKDSSWSVGNLLNLSISSDMKPLTTAYAIIIGSMMAAATAVQPRAGSESLQQQRLLGAAMFVASDVFVAKDTFGRKGTAEKKQPGQGKKQRHWLFLTVGWGLYFWGQMILAGTVQ</sequence>
<evidence type="ECO:0000313" key="8">
    <source>
        <dbReference type="EMBL" id="PGH23894.1"/>
    </source>
</evidence>
<evidence type="ECO:0000256" key="1">
    <source>
        <dbReference type="ARBA" id="ARBA00004141"/>
    </source>
</evidence>
<dbReference type="Proteomes" id="UP000224634">
    <property type="component" value="Unassembled WGS sequence"/>
</dbReference>
<evidence type="ECO:0000256" key="6">
    <source>
        <dbReference type="SAM" id="MobiDB-lite"/>
    </source>
</evidence>
<gene>
    <name evidence="8" type="ORF">AJ80_01956</name>
</gene>
<dbReference type="GO" id="GO:0016787">
    <property type="term" value="F:hydrolase activity"/>
    <property type="evidence" value="ECO:0007669"/>
    <property type="project" value="TreeGrafter"/>
</dbReference>
<comment type="subcellular location">
    <subcellularLocation>
        <location evidence="1">Membrane</location>
        <topology evidence="1">Multi-pass membrane protein</topology>
    </subcellularLocation>
</comment>
<organism evidence="8 9">
    <name type="scientific">Polytolypa hystricis (strain UAMH7299)</name>
    <dbReference type="NCBI Taxonomy" id="1447883"/>
    <lineage>
        <taxon>Eukaryota</taxon>
        <taxon>Fungi</taxon>
        <taxon>Dikarya</taxon>
        <taxon>Ascomycota</taxon>
        <taxon>Pezizomycotina</taxon>
        <taxon>Eurotiomycetes</taxon>
        <taxon>Eurotiomycetidae</taxon>
        <taxon>Onygenales</taxon>
        <taxon>Onygenales incertae sedis</taxon>
        <taxon>Polytolypa</taxon>
    </lineage>
</organism>
<name>A0A2B7YIG8_POLH7</name>
<comment type="similarity">
    <text evidence="2">Belongs to the TMEM86 family.</text>
</comment>